<dbReference type="PROSITE" id="PS50932">
    <property type="entry name" value="HTH_LACI_2"/>
    <property type="match status" value="1"/>
</dbReference>
<dbReference type="CDD" id="cd01392">
    <property type="entry name" value="HTH_LacI"/>
    <property type="match status" value="1"/>
</dbReference>
<dbReference type="EMBL" id="JAHZIJ010000017">
    <property type="protein sequence ID" value="MBW7476850.1"/>
    <property type="molecule type" value="Genomic_DNA"/>
</dbReference>
<dbReference type="PROSITE" id="PS00356">
    <property type="entry name" value="HTH_LACI_1"/>
    <property type="match status" value="1"/>
</dbReference>
<dbReference type="Proteomes" id="UP000812277">
    <property type="component" value="Unassembled WGS sequence"/>
</dbReference>
<keyword evidence="2" id="KW-0238">DNA-binding</keyword>
<dbReference type="InterPro" id="IPR010982">
    <property type="entry name" value="Lambda_DNA-bd_dom_sf"/>
</dbReference>
<accession>A0ABS7DAG2</accession>
<gene>
    <name evidence="5" type="ORF">K0T92_19215</name>
</gene>
<evidence type="ECO:0000256" key="1">
    <source>
        <dbReference type="ARBA" id="ARBA00023015"/>
    </source>
</evidence>
<name>A0ABS7DAG2_9BACL</name>
<dbReference type="Gene3D" id="3.40.50.2300">
    <property type="match status" value="1"/>
</dbReference>
<evidence type="ECO:0000259" key="4">
    <source>
        <dbReference type="PROSITE" id="PS50932"/>
    </source>
</evidence>
<dbReference type="SUPFAM" id="SSF47413">
    <property type="entry name" value="lambda repressor-like DNA-binding domains"/>
    <property type="match status" value="1"/>
</dbReference>
<evidence type="ECO:0000256" key="3">
    <source>
        <dbReference type="ARBA" id="ARBA00023163"/>
    </source>
</evidence>
<evidence type="ECO:0000313" key="6">
    <source>
        <dbReference type="Proteomes" id="UP000812277"/>
    </source>
</evidence>
<dbReference type="SMART" id="SM00354">
    <property type="entry name" value="HTH_LACI"/>
    <property type="match status" value="1"/>
</dbReference>
<organism evidence="5 6">
    <name type="scientific">Paenibacillus oenotherae</name>
    <dbReference type="NCBI Taxonomy" id="1435645"/>
    <lineage>
        <taxon>Bacteria</taxon>
        <taxon>Bacillati</taxon>
        <taxon>Bacillota</taxon>
        <taxon>Bacilli</taxon>
        <taxon>Bacillales</taxon>
        <taxon>Paenibacillaceae</taxon>
        <taxon>Paenibacillus</taxon>
    </lineage>
</organism>
<evidence type="ECO:0000313" key="5">
    <source>
        <dbReference type="EMBL" id="MBW7476850.1"/>
    </source>
</evidence>
<dbReference type="PRINTS" id="PR00036">
    <property type="entry name" value="HTHLACI"/>
</dbReference>
<keyword evidence="1" id="KW-0805">Transcription regulation</keyword>
<dbReference type="RefSeq" id="WP_219874102.1">
    <property type="nucleotide sequence ID" value="NZ_JAHZIJ010000017.1"/>
</dbReference>
<reference evidence="5 6" key="1">
    <citation type="submission" date="2021-07" db="EMBL/GenBank/DDBJ databases">
        <title>Paenibacillus radiodurans sp. nov., isolated from the southeastern edge of Tengger Desert.</title>
        <authorList>
            <person name="Zhang G."/>
        </authorList>
    </citation>
    <scope>NUCLEOTIDE SEQUENCE [LARGE SCALE GENOMIC DNA]</scope>
    <source>
        <strain evidence="5 6">DT7-4</strain>
    </source>
</reference>
<dbReference type="Pfam" id="PF00356">
    <property type="entry name" value="LacI"/>
    <property type="match status" value="1"/>
</dbReference>
<proteinExistence type="predicted"/>
<comment type="caution">
    <text evidence="5">The sequence shown here is derived from an EMBL/GenBank/DDBJ whole genome shotgun (WGS) entry which is preliminary data.</text>
</comment>
<keyword evidence="6" id="KW-1185">Reference proteome</keyword>
<protein>
    <submittedName>
        <fullName evidence="5">LacI family transcriptional regulator</fullName>
    </submittedName>
</protein>
<dbReference type="PANTHER" id="PTHR30146:SF109">
    <property type="entry name" value="HTH-TYPE TRANSCRIPTIONAL REGULATOR GALS"/>
    <property type="match status" value="1"/>
</dbReference>
<sequence>MKKTTLRDVAKEAGVSVATVSYVLNNVSKQTIPEETRQRVFTAAGKLKYVQNLTAKALSSGKTNVLGVLFVNSASSNIPKLLKYGAFLHSLERIGHDKGYHLLVAQIDPLQPNYEIILERKLDGAFLIDAVEQSFHSISSNLQYGSPLVIVDSMISDTLFRKVNPDWDTLFRKFYLSGTERQSCALIYEQTSNMLFNQNIQSASGLDESCILAASDNGDELKGFIERHADKHLLVVNEFLALQVMKYCSPDSVTVICTSECPEFLPEQTRKVLLSRSKAEVAFELMSELLQSPFSSSGDQSIEMQLSENHG</sequence>
<keyword evidence="3" id="KW-0804">Transcription</keyword>
<evidence type="ECO:0000256" key="2">
    <source>
        <dbReference type="ARBA" id="ARBA00023125"/>
    </source>
</evidence>
<dbReference type="Gene3D" id="1.10.260.40">
    <property type="entry name" value="lambda repressor-like DNA-binding domains"/>
    <property type="match status" value="1"/>
</dbReference>
<dbReference type="PANTHER" id="PTHR30146">
    <property type="entry name" value="LACI-RELATED TRANSCRIPTIONAL REPRESSOR"/>
    <property type="match status" value="1"/>
</dbReference>
<feature type="domain" description="HTH lacI-type" evidence="4">
    <location>
        <begin position="4"/>
        <end position="60"/>
    </location>
</feature>
<dbReference type="InterPro" id="IPR000843">
    <property type="entry name" value="HTH_LacI"/>
</dbReference>